<comment type="subunit">
    <text evidence="2 10">Heterodimer of HisH and HisF.</text>
</comment>
<evidence type="ECO:0000256" key="11">
    <source>
        <dbReference type="PIRSR" id="PIRSR000495-1"/>
    </source>
</evidence>
<feature type="active site" evidence="10 11">
    <location>
        <position position="186"/>
    </location>
</feature>
<name>A0A4Q9BHG1_9BACT</name>
<dbReference type="InterPro" id="IPR017926">
    <property type="entry name" value="GATASE"/>
</dbReference>
<evidence type="ECO:0000256" key="3">
    <source>
        <dbReference type="ARBA" id="ARBA00022605"/>
    </source>
</evidence>
<dbReference type="RefSeq" id="WP_130922261.1">
    <property type="nucleotide sequence ID" value="NZ_SEWY01000001.1"/>
</dbReference>
<keyword evidence="10" id="KW-0963">Cytoplasm</keyword>
<protein>
    <recommendedName>
        <fullName evidence="10">Imidazole glycerol phosphate synthase subunit HisH</fullName>
        <ecNumber evidence="10">4.3.2.10</ecNumber>
    </recommendedName>
    <alternativeName>
        <fullName evidence="10">IGP synthase glutaminase subunit</fullName>
        <ecNumber evidence="10">3.5.1.2</ecNumber>
    </alternativeName>
    <alternativeName>
        <fullName evidence="10">IGP synthase subunit HisH</fullName>
    </alternativeName>
    <alternativeName>
        <fullName evidence="10">ImGP synthase subunit HisH</fullName>
        <shortName evidence="10">IGPS subunit HisH</shortName>
    </alternativeName>
</protein>
<accession>A0A4Q9BHG1</accession>
<dbReference type="Gene3D" id="3.40.50.880">
    <property type="match status" value="1"/>
</dbReference>
<dbReference type="GO" id="GO:0004359">
    <property type="term" value="F:glutaminase activity"/>
    <property type="evidence" value="ECO:0007669"/>
    <property type="project" value="UniProtKB-EC"/>
</dbReference>
<proteinExistence type="inferred from homology"/>
<dbReference type="GO" id="GO:0005737">
    <property type="term" value="C:cytoplasm"/>
    <property type="evidence" value="ECO:0007669"/>
    <property type="project" value="UniProtKB-SubCell"/>
</dbReference>
<keyword evidence="3 10" id="KW-0028">Amino-acid biosynthesis</keyword>
<dbReference type="PROSITE" id="PS51273">
    <property type="entry name" value="GATASE_TYPE_1"/>
    <property type="match status" value="1"/>
</dbReference>
<evidence type="ECO:0000256" key="7">
    <source>
        <dbReference type="ARBA" id="ARBA00023239"/>
    </source>
</evidence>
<dbReference type="GO" id="GO:0016829">
    <property type="term" value="F:lyase activity"/>
    <property type="evidence" value="ECO:0007669"/>
    <property type="project" value="UniProtKB-KW"/>
</dbReference>
<evidence type="ECO:0000256" key="5">
    <source>
        <dbReference type="ARBA" id="ARBA00022962"/>
    </source>
</evidence>
<dbReference type="AlphaFoldDB" id="A0A4Q9BHG1"/>
<evidence type="ECO:0000256" key="1">
    <source>
        <dbReference type="ARBA" id="ARBA00005091"/>
    </source>
</evidence>
<keyword evidence="5 10" id="KW-0315">Glutamine amidotransferase</keyword>
<comment type="function">
    <text evidence="10">IGPS catalyzes the conversion of PRFAR and glutamine to IGP, AICAR and glutamate. The HisH subunit catalyzes the hydrolysis of glutamine to glutamate and ammonia as part of the synthesis of IGP and AICAR. The resulting ammonia molecule is channeled to the active site of HisF.</text>
</comment>
<keyword evidence="14" id="KW-1185">Reference proteome</keyword>
<evidence type="ECO:0000256" key="10">
    <source>
        <dbReference type="HAMAP-Rule" id="MF_00278"/>
    </source>
</evidence>
<dbReference type="Pfam" id="PF00117">
    <property type="entry name" value="GATase"/>
    <property type="match status" value="1"/>
</dbReference>
<dbReference type="OrthoDB" id="9807137at2"/>
<comment type="pathway">
    <text evidence="1 10">Amino-acid biosynthesis; L-histidine biosynthesis; L-histidine from 5-phospho-alpha-D-ribose 1-diphosphate: step 5/9.</text>
</comment>
<dbReference type="PANTHER" id="PTHR42701:SF1">
    <property type="entry name" value="IMIDAZOLE GLYCEROL PHOSPHATE SYNTHASE SUBUNIT HISH"/>
    <property type="match status" value="1"/>
</dbReference>
<feature type="active site" evidence="10 11">
    <location>
        <position position="188"/>
    </location>
</feature>
<dbReference type="NCBIfam" id="TIGR01855">
    <property type="entry name" value="IMP_synth_hisH"/>
    <property type="match status" value="1"/>
</dbReference>
<comment type="catalytic activity">
    <reaction evidence="8 10">
        <text>5-[(5-phospho-1-deoxy-D-ribulos-1-ylimino)methylamino]-1-(5-phospho-beta-D-ribosyl)imidazole-4-carboxamide + L-glutamine = D-erythro-1-(imidazol-4-yl)glycerol 3-phosphate + 5-amino-1-(5-phospho-beta-D-ribosyl)imidazole-4-carboxamide + L-glutamate + H(+)</text>
        <dbReference type="Rhea" id="RHEA:24793"/>
        <dbReference type="ChEBI" id="CHEBI:15378"/>
        <dbReference type="ChEBI" id="CHEBI:29985"/>
        <dbReference type="ChEBI" id="CHEBI:58278"/>
        <dbReference type="ChEBI" id="CHEBI:58359"/>
        <dbReference type="ChEBI" id="CHEBI:58475"/>
        <dbReference type="ChEBI" id="CHEBI:58525"/>
        <dbReference type="EC" id="4.3.2.10"/>
    </reaction>
</comment>
<evidence type="ECO:0000256" key="2">
    <source>
        <dbReference type="ARBA" id="ARBA00011152"/>
    </source>
</evidence>
<organism evidence="13 14">
    <name type="scientific">Aquirufa antheringensis</name>
    <dbReference type="NCBI Taxonomy" id="2516559"/>
    <lineage>
        <taxon>Bacteria</taxon>
        <taxon>Pseudomonadati</taxon>
        <taxon>Bacteroidota</taxon>
        <taxon>Cytophagia</taxon>
        <taxon>Cytophagales</taxon>
        <taxon>Flectobacillaceae</taxon>
        <taxon>Aquirufa</taxon>
    </lineage>
</organism>
<dbReference type="SUPFAM" id="SSF52317">
    <property type="entry name" value="Class I glutamine amidotransferase-like"/>
    <property type="match status" value="1"/>
</dbReference>
<dbReference type="GO" id="GO:0000107">
    <property type="term" value="F:imidazoleglycerol-phosphate synthase activity"/>
    <property type="evidence" value="ECO:0007669"/>
    <property type="project" value="UniProtKB-UniRule"/>
</dbReference>
<dbReference type="HAMAP" id="MF_00278">
    <property type="entry name" value="HisH"/>
    <property type="match status" value="1"/>
</dbReference>
<feature type="active site" description="Nucleophile" evidence="10 11">
    <location>
        <position position="80"/>
    </location>
</feature>
<keyword evidence="4 10" id="KW-0378">Hydrolase</keyword>
<keyword evidence="7 10" id="KW-0456">Lyase</keyword>
<dbReference type="InterPro" id="IPR029062">
    <property type="entry name" value="Class_I_gatase-like"/>
</dbReference>
<dbReference type="EMBL" id="SEWY01000001">
    <property type="protein sequence ID" value="TBH75053.1"/>
    <property type="molecule type" value="Genomic_DNA"/>
</dbReference>
<comment type="caution">
    <text evidence="13">The sequence shown here is derived from an EMBL/GenBank/DDBJ whole genome shotgun (WGS) entry which is preliminary data.</text>
</comment>
<evidence type="ECO:0000256" key="4">
    <source>
        <dbReference type="ARBA" id="ARBA00022801"/>
    </source>
</evidence>
<evidence type="ECO:0000256" key="9">
    <source>
        <dbReference type="ARBA" id="ARBA00049534"/>
    </source>
</evidence>
<dbReference type="CDD" id="cd01748">
    <property type="entry name" value="GATase1_IGP_Synthase"/>
    <property type="match status" value="1"/>
</dbReference>
<comment type="subcellular location">
    <subcellularLocation>
        <location evidence="10">Cytoplasm</location>
    </subcellularLocation>
</comment>
<feature type="domain" description="Glutamine amidotransferase" evidence="12">
    <location>
        <begin position="4"/>
        <end position="201"/>
    </location>
</feature>
<dbReference type="InterPro" id="IPR010139">
    <property type="entry name" value="Imidazole-glycPsynth_HisH"/>
</dbReference>
<evidence type="ECO:0000313" key="14">
    <source>
        <dbReference type="Proteomes" id="UP000293583"/>
    </source>
</evidence>
<evidence type="ECO:0000256" key="8">
    <source>
        <dbReference type="ARBA" id="ARBA00047838"/>
    </source>
</evidence>
<comment type="catalytic activity">
    <reaction evidence="9 10">
        <text>L-glutamine + H2O = L-glutamate + NH4(+)</text>
        <dbReference type="Rhea" id="RHEA:15889"/>
        <dbReference type="ChEBI" id="CHEBI:15377"/>
        <dbReference type="ChEBI" id="CHEBI:28938"/>
        <dbReference type="ChEBI" id="CHEBI:29985"/>
        <dbReference type="ChEBI" id="CHEBI:58359"/>
        <dbReference type="EC" id="3.5.1.2"/>
    </reaction>
</comment>
<evidence type="ECO:0000256" key="6">
    <source>
        <dbReference type="ARBA" id="ARBA00023102"/>
    </source>
</evidence>
<evidence type="ECO:0000259" key="12">
    <source>
        <dbReference type="Pfam" id="PF00117"/>
    </source>
</evidence>
<dbReference type="PIRSF" id="PIRSF000495">
    <property type="entry name" value="Amidotransf_hisH"/>
    <property type="match status" value="1"/>
</dbReference>
<dbReference type="PANTHER" id="PTHR42701">
    <property type="entry name" value="IMIDAZOLE GLYCEROL PHOSPHATE SYNTHASE SUBUNIT HISH"/>
    <property type="match status" value="1"/>
</dbReference>
<reference evidence="13 14" key="1">
    <citation type="submission" date="2019-02" db="EMBL/GenBank/DDBJ databases">
        <title>Genome of a new Bacteroidetes strain.</title>
        <authorList>
            <person name="Pitt A."/>
        </authorList>
    </citation>
    <scope>NUCLEOTIDE SEQUENCE [LARGE SCALE GENOMIC DNA]</scope>
    <source>
        <strain evidence="13 14">103A-SOEBACH</strain>
    </source>
</reference>
<dbReference type="GO" id="GO:0000105">
    <property type="term" value="P:L-histidine biosynthetic process"/>
    <property type="evidence" value="ECO:0007669"/>
    <property type="project" value="UniProtKB-UniRule"/>
</dbReference>
<sequence length="204" mass="23152">MITIIDYGVGNIKAFYNIFKKLSVDVKIAQKPSDLFESSKLILPGVGHFDYAMKCFNDSGMRTVVDELVQGKKIPVLGICVGMQMMANSSEEGNMSGLGWIDAKVKKIDSDLLTQTTRLPHMGWNDISVKRTNILLSNLEYNSRFYFLHSYYFEPNFENDTIALSKYGKEFTCAVNHDNIYGVQFHPEKSHQSGIRLLQNFSNI</sequence>
<dbReference type="UniPathway" id="UPA00031">
    <property type="reaction ID" value="UER00010"/>
</dbReference>
<dbReference type="EC" id="3.5.1.2" evidence="10"/>
<keyword evidence="6 10" id="KW-0368">Histidine biosynthesis</keyword>
<dbReference type="EC" id="4.3.2.10" evidence="10"/>
<dbReference type="Proteomes" id="UP000293583">
    <property type="component" value="Unassembled WGS sequence"/>
</dbReference>
<gene>
    <name evidence="10 13" type="primary">hisH</name>
    <name evidence="13" type="ORF">EWU20_00340</name>
</gene>
<evidence type="ECO:0000313" key="13">
    <source>
        <dbReference type="EMBL" id="TBH75053.1"/>
    </source>
</evidence>